<evidence type="ECO:0000259" key="6">
    <source>
        <dbReference type="Pfam" id="PF13515"/>
    </source>
</evidence>
<comment type="caution">
    <text evidence="7">The sequence shown here is derived from an EMBL/GenBank/DDBJ whole genome shotgun (WGS) entry which is preliminary data.</text>
</comment>
<accession>A0AAV5R1U0</accession>
<feature type="transmembrane region" description="Helical" evidence="5">
    <location>
        <begin position="285"/>
        <end position="307"/>
    </location>
</feature>
<keyword evidence="3 5" id="KW-1133">Transmembrane helix</keyword>
<evidence type="ECO:0000256" key="2">
    <source>
        <dbReference type="ARBA" id="ARBA00022692"/>
    </source>
</evidence>
<comment type="subcellular location">
    <subcellularLocation>
        <location evidence="1">Membrane</location>
        <topology evidence="1">Multi-pass membrane protein</topology>
    </subcellularLocation>
</comment>
<sequence length="1032" mass="117910">MSNATNQSSANFSEAEDYADFTVTSIVDPTSFDPNISPNRNHLYRAKSQSSFIISPHRKSSIILPKTGEKIQRTYSFWDKDNKENNKLPSESTPLISNPNIAIPPSQSPLLNEFFEYLKSLFTTSIFKAAIAYFIASLFVYSPTISNMLGSSDSKHLTCTVVVYFHPSRTVGSMLQALMFVSFSLVFGIGISLLTFKLISFVIDNELLFHSTNIKSPFVILTTLIICCTSLGLISFWKHRVCKQTFNTACSLAAILIISSVIKVYSRLLDTNDNSSDIEIPWEKITSIISCVICGCIISVTICFTVWKQWANEKLINSIIEIKILIGEILNDLSNIFISNDCQINDIKFQRLEISKKFKLLKSKLSKLDSLLEETMFECFVLGNEQKYTLLKQLVDSEKRLVADLGGLCRAVEFKWEMIELEDNHELSAKNSPEPRANSNDNENIILDDSNIDIDSEIVESSEELIELFLFHLAPSTKSFVFTMNEILKDQTFKNGQIDPIVIQYVESLKKARELYDNHQRKAIDSLYKQTIFHKNHNIEEKINQEEVAATCANFAFSVTQISSELEIFINATTSLLHYNESPTKSFNFLKIWKKNKEKILDNERNQLIDIDLQNLKNETFSYKIWKLTKFTRGVDFQFGFRVGLGAFILSSLAFLDSTRHIFNEWRGEWALVTFCIIMNKSLGGTAMTIKWRFIGTFLGAFIAYMIWTLFYPHVILMAIFGFIVSIPCFNIILNWKSSNAFGRFILLTYNLTVLYSYTMSINNIPFNSDDDWEGGENPIIWEIAFHRYLGVTTGVIWALLITLTLFPVSARGRLKNGLSVLWLRMGIIWKRGALKKSLDEYNHDRLEGLRGINECHIIMNELRLLLKQAPMEIRLKGPFPIESYNKLMDGTEGILDAFENINSIVDFDTSLNPIESIVLDNLFNETNELQNRVFLIFYMLASALKIGLPMASDETSTEIAMDKLLTKLSDVRRTVESRREIGQNTGIENADFVLFYSYCLVTNSIVYELTKMMKEVVNLFGKLDEETLELK</sequence>
<feature type="transmembrane region" description="Helical" evidence="5">
    <location>
        <begin position="177"/>
        <end position="196"/>
    </location>
</feature>
<dbReference type="PANTHER" id="PTHR47804:SF1">
    <property type="entry name" value="DUF2421 DOMAIN-CONTAINING PROTEIN"/>
    <property type="match status" value="1"/>
</dbReference>
<evidence type="ECO:0000256" key="5">
    <source>
        <dbReference type="SAM" id="Phobius"/>
    </source>
</evidence>
<evidence type="ECO:0000313" key="7">
    <source>
        <dbReference type="EMBL" id="GMM45173.1"/>
    </source>
</evidence>
<feature type="transmembrane region" description="Helical" evidence="5">
    <location>
        <begin position="690"/>
        <end position="708"/>
    </location>
</feature>
<name>A0AAV5R1U0_PICKL</name>
<feature type="transmembrane region" description="Helical" evidence="5">
    <location>
        <begin position="216"/>
        <end position="234"/>
    </location>
</feature>
<dbReference type="InterPro" id="IPR049453">
    <property type="entry name" value="Memb_transporter_dom"/>
</dbReference>
<feature type="transmembrane region" description="Helical" evidence="5">
    <location>
        <begin position="639"/>
        <end position="656"/>
    </location>
</feature>
<proteinExistence type="predicted"/>
<dbReference type="Proteomes" id="UP001378960">
    <property type="component" value="Unassembled WGS sequence"/>
</dbReference>
<feature type="transmembrane region" description="Helical" evidence="5">
    <location>
        <begin position="714"/>
        <end position="733"/>
    </location>
</feature>
<dbReference type="Pfam" id="PF13515">
    <property type="entry name" value="FUSC_2"/>
    <property type="match status" value="1"/>
</dbReference>
<keyword evidence="2 5" id="KW-0812">Transmembrane</keyword>
<feature type="transmembrane region" description="Helical" evidence="5">
    <location>
        <begin position="745"/>
        <end position="766"/>
    </location>
</feature>
<reference evidence="7 8" key="1">
    <citation type="journal article" date="2023" name="Elife">
        <title>Identification of key yeast species and microbe-microbe interactions impacting larval growth of Drosophila in the wild.</title>
        <authorList>
            <person name="Mure A."/>
            <person name="Sugiura Y."/>
            <person name="Maeda R."/>
            <person name="Honda K."/>
            <person name="Sakurai N."/>
            <person name="Takahashi Y."/>
            <person name="Watada M."/>
            <person name="Katoh T."/>
            <person name="Gotoh A."/>
            <person name="Gotoh Y."/>
            <person name="Taniguchi I."/>
            <person name="Nakamura K."/>
            <person name="Hayashi T."/>
            <person name="Katayama T."/>
            <person name="Uemura T."/>
            <person name="Hattori Y."/>
        </authorList>
    </citation>
    <scope>NUCLEOTIDE SEQUENCE [LARGE SCALE GENOMIC DNA]</scope>
    <source>
        <strain evidence="7 8">PK-24</strain>
    </source>
</reference>
<dbReference type="GO" id="GO:0016020">
    <property type="term" value="C:membrane"/>
    <property type="evidence" value="ECO:0007669"/>
    <property type="project" value="UniProtKB-SubCell"/>
</dbReference>
<organism evidence="7 8">
    <name type="scientific">Pichia kluyveri</name>
    <name type="common">Yeast</name>
    <dbReference type="NCBI Taxonomy" id="36015"/>
    <lineage>
        <taxon>Eukaryota</taxon>
        <taxon>Fungi</taxon>
        <taxon>Dikarya</taxon>
        <taxon>Ascomycota</taxon>
        <taxon>Saccharomycotina</taxon>
        <taxon>Pichiomycetes</taxon>
        <taxon>Pichiales</taxon>
        <taxon>Pichiaceae</taxon>
        <taxon>Pichia</taxon>
    </lineage>
</organism>
<protein>
    <recommendedName>
        <fullName evidence="6">Integral membrane bound transporter domain-containing protein</fullName>
    </recommendedName>
</protein>
<evidence type="ECO:0000256" key="4">
    <source>
        <dbReference type="ARBA" id="ARBA00023136"/>
    </source>
</evidence>
<feature type="domain" description="Integral membrane bound transporter" evidence="6">
    <location>
        <begin position="661"/>
        <end position="802"/>
    </location>
</feature>
<dbReference type="PANTHER" id="PTHR47804">
    <property type="entry name" value="60S RIBOSOMAL PROTEIN L19"/>
    <property type="match status" value="1"/>
</dbReference>
<evidence type="ECO:0000313" key="8">
    <source>
        <dbReference type="Proteomes" id="UP001378960"/>
    </source>
</evidence>
<feature type="transmembrane region" description="Helical" evidence="5">
    <location>
        <begin position="121"/>
        <end position="141"/>
    </location>
</feature>
<evidence type="ECO:0000256" key="3">
    <source>
        <dbReference type="ARBA" id="ARBA00022989"/>
    </source>
</evidence>
<feature type="transmembrane region" description="Helical" evidence="5">
    <location>
        <begin position="786"/>
        <end position="807"/>
    </location>
</feature>
<dbReference type="AlphaFoldDB" id="A0AAV5R1U0"/>
<feature type="transmembrane region" description="Helical" evidence="5">
    <location>
        <begin position="668"/>
        <end position="683"/>
    </location>
</feature>
<keyword evidence="4 5" id="KW-0472">Membrane</keyword>
<dbReference type="InterPro" id="IPR052430">
    <property type="entry name" value="IVT-Associated"/>
</dbReference>
<feature type="transmembrane region" description="Helical" evidence="5">
    <location>
        <begin position="246"/>
        <end position="265"/>
    </location>
</feature>
<keyword evidence="8" id="KW-1185">Reference proteome</keyword>
<dbReference type="EMBL" id="BTGB01000002">
    <property type="protein sequence ID" value="GMM45173.1"/>
    <property type="molecule type" value="Genomic_DNA"/>
</dbReference>
<gene>
    <name evidence="7" type="ORF">DAPK24_017480</name>
</gene>
<evidence type="ECO:0000256" key="1">
    <source>
        <dbReference type="ARBA" id="ARBA00004141"/>
    </source>
</evidence>